<feature type="signal peptide" evidence="4">
    <location>
        <begin position="1"/>
        <end position="16"/>
    </location>
</feature>
<reference evidence="5" key="1">
    <citation type="submission" date="2021-12" db="EMBL/GenBank/DDBJ databases">
        <authorList>
            <person name="Martin H S."/>
        </authorList>
    </citation>
    <scope>NUCLEOTIDE SEQUENCE</scope>
</reference>
<dbReference type="EMBL" id="OV170234">
    <property type="protein sequence ID" value="CAH0719778.1"/>
    <property type="molecule type" value="Genomic_DNA"/>
</dbReference>
<protein>
    <submittedName>
        <fullName evidence="5">Uncharacterized protein</fullName>
    </submittedName>
</protein>
<dbReference type="PANTHER" id="PTHR11008:SF41">
    <property type="entry name" value="RE70318P"/>
    <property type="match status" value="1"/>
</dbReference>
<evidence type="ECO:0000256" key="2">
    <source>
        <dbReference type="ARBA" id="ARBA00023108"/>
    </source>
</evidence>
<keyword evidence="2" id="KW-0090">Biological rhythms</keyword>
<dbReference type="GO" id="GO:0005615">
    <property type="term" value="C:extracellular space"/>
    <property type="evidence" value="ECO:0007669"/>
    <property type="project" value="TreeGrafter"/>
</dbReference>
<dbReference type="OrthoDB" id="8186595at2759"/>
<gene>
    <name evidence="5" type="ORF">BINO364_LOCUS6079</name>
</gene>
<name>A0A8J9UGE0_9NEOP</name>
<dbReference type="InterPro" id="IPR010562">
    <property type="entry name" value="Haemolymph_juvenile_hormone-bd"/>
</dbReference>
<evidence type="ECO:0000256" key="1">
    <source>
        <dbReference type="ARBA" id="ARBA00022729"/>
    </source>
</evidence>
<dbReference type="FunFam" id="3.15.10.30:FF:000001">
    <property type="entry name" value="Takeout-like protein 1"/>
    <property type="match status" value="1"/>
</dbReference>
<dbReference type="InterPro" id="IPR038606">
    <property type="entry name" value="To_sf"/>
</dbReference>
<dbReference type="SMART" id="SM00700">
    <property type="entry name" value="JHBP"/>
    <property type="match status" value="1"/>
</dbReference>
<dbReference type="GO" id="GO:0007623">
    <property type="term" value="P:circadian rhythm"/>
    <property type="evidence" value="ECO:0007669"/>
    <property type="project" value="UniProtKB-ARBA"/>
</dbReference>
<feature type="chain" id="PRO_5035442029" evidence="4">
    <location>
        <begin position="17"/>
        <end position="236"/>
    </location>
</feature>
<evidence type="ECO:0000256" key="4">
    <source>
        <dbReference type="SAM" id="SignalP"/>
    </source>
</evidence>
<dbReference type="PANTHER" id="PTHR11008">
    <property type="entry name" value="PROTEIN TAKEOUT-LIKE PROTEIN"/>
    <property type="match status" value="1"/>
</dbReference>
<dbReference type="Gene3D" id="3.15.10.30">
    <property type="entry name" value="Haemolymph juvenile hormone binding protein"/>
    <property type="match status" value="1"/>
</dbReference>
<evidence type="ECO:0000313" key="5">
    <source>
        <dbReference type="EMBL" id="CAH0719778.1"/>
    </source>
</evidence>
<keyword evidence="1 4" id="KW-0732">Signal</keyword>
<dbReference type="AlphaFoldDB" id="A0A8J9UGE0"/>
<evidence type="ECO:0000256" key="3">
    <source>
        <dbReference type="ARBA" id="ARBA00060902"/>
    </source>
</evidence>
<organism evidence="5 6">
    <name type="scientific">Brenthis ino</name>
    <name type="common">lesser marbled fritillary</name>
    <dbReference type="NCBI Taxonomy" id="405034"/>
    <lineage>
        <taxon>Eukaryota</taxon>
        <taxon>Metazoa</taxon>
        <taxon>Ecdysozoa</taxon>
        <taxon>Arthropoda</taxon>
        <taxon>Hexapoda</taxon>
        <taxon>Insecta</taxon>
        <taxon>Pterygota</taxon>
        <taxon>Neoptera</taxon>
        <taxon>Endopterygota</taxon>
        <taxon>Lepidoptera</taxon>
        <taxon>Glossata</taxon>
        <taxon>Ditrysia</taxon>
        <taxon>Papilionoidea</taxon>
        <taxon>Nymphalidae</taxon>
        <taxon>Heliconiinae</taxon>
        <taxon>Argynnini</taxon>
        <taxon>Brenthis</taxon>
    </lineage>
</organism>
<accession>A0A8J9UGE0</accession>
<dbReference type="Pfam" id="PF06585">
    <property type="entry name" value="JHBP"/>
    <property type="match status" value="1"/>
</dbReference>
<comment type="similarity">
    <text evidence="3">Belongs to the TO family.</text>
</comment>
<feature type="non-terminal residue" evidence="5">
    <location>
        <position position="236"/>
    </location>
</feature>
<dbReference type="Proteomes" id="UP000838878">
    <property type="component" value="Chromosome 14"/>
</dbReference>
<sequence>MLRIFSLLCLVMGSQSASAPFIKPCKPSDGACILASSRAAMPDFTKGSQDLGIKSLDPMHFKEIKSDHAGLKLLLKDSTIKGLKDCDLQTSKLDTSKMKLTIHLKCNTVVTGDYKLDGKLLVLPVQGEGKYSIDIRDIVIKIVVDLATVTGADGKPHWHITKFKHNFKVLTGTTFDFKNLFNGNQVLAQPVLEFANTNWKDVMDEISPPVIEITVTEVLKSVEALFKAVPIEKLVS</sequence>
<keyword evidence="6" id="KW-1185">Reference proteome</keyword>
<evidence type="ECO:0000313" key="6">
    <source>
        <dbReference type="Proteomes" id="UP000838878"/>
    </source>
</evidence>
<proteinExistence type="inferred from homology"/>